<dbReference type="PROSITE" id="PS51257">
    <property type="entry name" value="PROKAR_LIPOPROTEIN"/>
    <property type="match status" value="1"/>
</dbReference>
<dbReference type="AlphaFoldDB" id="A0A366I3H1"/>
<feature type="signal peptide" evidence="1">
    <location>
        <begin position="1"/>
        <end position="23"/>
    </location>
</feature>
<organism evidence="2 3">
    <name type="scientific">Alkalibaculum bacchi</name>
    <dbReference type="NCBI Taxonomy" id="645887"/>
    <lineage>
        <taxon>Bacteria</taxon>
        <taxon>Bacillati</taxon>
        <taxon>Bacillota</taxon>
        <taxon>Clostridia</taxon>
        <taxon>Eubacteriales</taxon>
        <taxon>Eubacteriaceae</taxon>
        <taxon>Alkalibaculum</taxon>
    </lineage>
</organism>
<keyword evidence="3" id="KW-1185">Reference proteome</keyword>
<accession>A0A366I3H1</accession>
<dbReference type="OrthoDB" id="9803983at2"/>
<dbReference type="Gene3D" id="2.60.40.10">
    <property type="entry name" value="Immunoglobulins"/>
    <property type="match status" value="1"/>
</dbReference>
<evidence type="ECO:0000256" key="1">
    <source>
        <dbReference type="SAM" id="SignalP"/>
    </source>
</evidence>
<proteinExistence type="predicted"/>
<protein>
    <recommendedName>
        <fullName evidence="4">CARDB domain-containing protein</fullName>
    </recommendedName>
</protein>
<dbReference type="EMBL" id="QNRX01000012">
    <property type="protein sequence ID" value="RBP62068.1"/>
    <property type="molecule type" value="Genomic_DNA"/>
</dbReference>
<dbReference type="Proteomes" id="UP000253490">
    <property type="component" value="Unassembled WGS sequence"/>
</dbReference>
<sequence length="279" mass="30399">MKKKITTVLFIIAMMLSCGVVSAAPKSPNVAITTYSVDQEAITPGSTFKITLNLKNYGEFHGRKVEVSLNNEQGQENLGNFSPLNQSNIQYIDMVKAGKTAEITYNMFVSPKVVPGNYNIIVKITYMDSNGTAYEEIQTIGLLVTEKDSVQVLANEDLGDLLIGEPLEAEVQIVNNGVAEVKGISVSVQGKDTDTPMEYLGNFNSGDYDNYGFTIIGQEPGKHTVKVGVKYYNSLNKLTTVEKEITYNVLSNEDGNSTEGADSQDNGFVKFIKGIFGLS</sequence>
<feature type="chain" id="PRO_5016594482" description="CARDB domain-containing protein" evidence="1">
    <location>
        <begin position="24"/>
        <end position="279"/>
    </location>
</feature>
<evidence type="ECO:0000313" key="2">
    <source>
        <dbReference type="EMBL" id="RBP62068.1"/>
    </source>
</evidence>
<dbReference type="RefSeq" id="WP_113921006.1">
    <property type="nucleotide sequence ID" value="NZ_QNRX01000012.1"/>
</dbReference>
<keyword evidence="1" id="KW-0732">Signal</keyword>
<reference evidence="2 3" key="1">
    <citation type="submission" date="2018-06" db="EMBL/GenBank/DDBJ databases">
        <title>Genomic Encyclopedia of Type Strains, Phase IV (KMG-IV): sequencing the most valuable type-strain genomes for metagenomic binning, comparative biology and taxonomic classification.</title>
        <authorList>
            <person name="Goeker M."/>
        </authorList>
    </citation>
    <scope>NUCLEOTIDE SEQUENCE [LARGE SCALE GENOMIC DNA]</scope>
    <source>
        <strain evidence="2 3">DSM 22112</strain>
    </source>
</reference>
<dbReference type="InterPro" id="IPR013783">
    <property type="entry name" value="Ig-like_fold"/>
</dbReference>
<name>A0A366I3H1_9FIRM</name>
<gene>
    <name evidence="2" type="ORF">DES36_11241</name>
</gene>
<evidence type="ECO:0000313" key="3">
    <source>
        <dbReference type="Proteomes" id="UP000253490"/>
    </source>
</evidence>
<evidence type="ECO:0008006" key="4">
    <source>
        <dbReference type="Google" id="ProtNLM"/>
    </source>
</evidence>
<comment type="caution">
    <text evidence="2">The sequence shown here is derived from an EMBL/GenBank/DDBJ whole genome shotgun (WGS) entry which is preliminary data.</text>
</comment>
<dbReference type="PANTHER" id="PTHR35902:SF6">
    <property type="entry name" value="CONSERVED WITHIN P. AEROPHILUM"/>
    <property type="match status" value="1"/>
</dbReference>
<dbReference type="PANTHER" id="PTHR35902">
    <property type="entry name" value="S-LAYER DOMAIN-LIKE PROTEIN-RELATED"/>
    <property type="match status" value="1"/>
</dbReference>